<sequence length="116" mass="13484">MDEEVQALQTNRAWILVPRLANTIIVGSKWVFRTKYLPDGSIERLKARLVPKGYTQVPGLNYTDTFNPVIKATTVRVVFSLTVTNKCCHFDNWMFRMLSLIAIYMNRFLYINHLVS</sequence>
<dbReference type="Proteomes" id="UP001227230">
    <property type="component" value="Chromosome 9"/>
</dbReference>
<reference evidence="2 3" key="1">
    <citation type="journal article" date="2023" name="Hortic Res">
        <title>The complete reference genome for grapevine (Vitis vinifera L.) genetics and breeding.</title>
        <authorList>
            <person name="Shi X."/>
            <person name="Cao S."/>
            <person name="Wang X."/>
            <person name="Huang S."/>
            <person name="Wang Y."/>
            <person name="Liu Z."/>
            <person name="Liu W."/>
            <person name="Leng X."/>
            <person name="Peng Y."/>
            <person name="Wang N."/>
            <person name="Wang Y."/>
            <person name="Ma Z."/>
            <person name="Xu X."/>
            <person name="Zhang F."/>
            <person name="Xue H."/>
            <person name="Zhong H."/>
            <person name="Wang Y."/>
            <person name="Zhang K."/>
            <person name="Velt A."/>
            <person name="Avia K."/>
            <person name="Holtgrawe D."/>
            <person name="Grimplet J."/>
            <person name="Matus J.T."/>
            <person name="Ware D."/>
            <person name="Wu X."/>
            <person name="Wang H."/>
            <person name="Liu C."/>
            <person name="Fang Y."/>
            <person name="Rustenholz C."/>
            <person name="Cheng Z."/>
            <person name="Xiao H."/>
            <person name="Zhou Y."/>
        </authorList>
    </citation>
    <scope>NUCLEOTIDE SEQUENCE [LARGE SCALE GENOMIC DNA]</scope>
    <source>
        <strain evidence="3">cv. Pinot noir / PN40024</strain>
        <tissue evidence="2">Leaf</tissue>
    </source>
</reference>
<dbReference type="EMBL" id="CP126656">
    <property type="protein sequence ID" value="WJZ95364.1"/>
    <property type="molecule type" value="Genomic_DNA"/>
</dbReference>
<organism evidence="2 3">
    <name type="scientific">Vitis vinifera</name>
    <name type="common">Grape</name>
    <dbReference type="NCBI Taxonomy" id="29760"/>
    <lineage>
        <taxon>Eukaryota</taxon>
        <taxon>Viridiplantae</taxon>
        <taxon>Streptophyta</taxon>
        <taxon>Embryophyta</taxon>
        <taxon>Tracheophyta</taxon>
        <taxon>Spermatophyta</taxon>
        <taxon>Magnoliopsida</taxon>
        <taxon>eudicotyledons</taxon>
        <taxon>Gunneridae</taxon>
        <taxon>Pentapetalae</taxon>
        <taxon>rosids</taxon>
        <taxon>Vitales</taxon>
        <taxon>Vitaceae</taxon>
        <taxon>Viteae</taxon>
        <taxon>Vitis</taxon>
    </lineage>
</organism>
<evidence type="ECO:0000259" key="1">
    <source>
        <dbReference type="Pfam" id="PF07727"/>
    </source>
</evidence>
<protein>
    <recommendedName>
        <fullName evidence="1">Reverse transcriptase Ty1/copia-type domain-containing protein</fullName>
    </recommendedName>
</protein>
<accession>A0ABY9CLF8</accession>
<dbReference type="InterPro" id="IPR013103">
    <property type="entry name" value="RVT_2"/>
</dbReference>
<proteinExistence type="predicted"/>
<feature type="domain" description="Reverse transcriptase Ty1/copia-type" evidence="1">
    <location>
        <begin position="11"/>
        <end position="86"/>
    </location>
</feature>
<name>A0ABY9CLF8_VITVI</name>
<keyword evidence="3" id="KW-1185">Reference proteome</keyword>
<evidence type="ECO:0000313" key="3">
    <source>
        <dbReference type="Proteomes" id="UP001227230"/>
    </source>
</evidence>
<gene>
    <name evidence="2" type="ORF">VitviT2T_014139</name>
</gene>
<dbReference type="Pfam" id="PF07727">
    <property type="entry name" value="RVT_2"/>
    <property type="match status" value="1"/>
</dbReference>
<evidence type="ECO:0000313" key="2">
    <source>
        <dbReference type="EMBL" id="WJZ95364.1"/>
    </source>
</evidence>